<feature type="region of interest" description="Disordered" evidence="1">
    <location>
        <begin position="451"/>
        <end position="474"/>
    </location>
</feature>
<evidence type="ECO:0000313" key="2">
    <source>
        <dbReference type="EMBL" id="CAI0402311.1"/>
    </source>
</evidence>
<reference evidence="2" key="1">
    <citation type="submission" date="2022-08" db="EMBL/GenBank/DDBJ databases">
        <authorList>
            <person name="Gutierrez-Valencia J."/>
        </authorList>
    </citation>
    <scope>NUCLEOTIDE SEQUENCE</scope>
</reference>
<dbReference type="PANTHER" id="PTHR34560:SF1">
    <property type="entry name" value="START DOMAIN-CONTAINING PROTEIN"/>
    <property type="match status" value="1"/>
</dbReference>
<dbReference type="AlphaFoldDB" id="A0AAV0J181"/>
<dbReference type="PANTHER" id="PTHR34560">
    <property type="entry name" value="POLYKETIDE CYCLASE/DEHYDRASE/LIPID TRANSPORT SUPERFAMILY PROTEIN"/>
    <property type="match status" value="1"/>
</dbReference>
<gene>
    <name evidence="2" type="ORF">LITE_LOCUS11539</name>
</gene>
<keyword evidence="3" id="KW-1185">Reference proteome</keyword>
<sequence>MENNGHFYQCRERLDRTLASPALTDFAKLKIIISKQLEGSDEKVIEKRAIEASNFLDMLRGAGVSGNGDSQRTKAAVGEWNLKESNEEFRVMYREGPQGTPMHTLFVEGFVDGPTDTCLCLGWESTLYHKWWPQLSFPNFKIAMSKSLQKVRFGEQISLLRMKIAWPLSARESVLHYFMFEYLEEGLIVVLLNSIADSDSIDVTTHGYTRDGIPEPEDVVRMDFVGGFAVQRVNSNRSYVCLIGNIDFKLDFMPPSLKTLWQIQAVISTSKHDKDYVNALKDPLYARLRDIFREHSEEPHDIVIAREELNNNQSIVEATKVAAKSLIGVEKNGEGNPMTESFVDALDNLDEKNSGYFDGEKILVLTNGKTTNMSLEACEIEHEAVNRAFSKIGKANFEDEDCTRKNEDTSEPRYLVQYAIVLVCPDLNQAIGSLEKGISMVKRYGASVMTRSISRSDNRSRSSNEEVIGEVSPSVEKTSKLETFNRKHSTPLKDGIGPSHGEVNVLEVSDKLAEKALDGPKTFGSYINR</sequence>
<accession>A0AAV0J181</accession>
<name>A0AAV0J181_9ROSI</name>
<dbReference type="Proteomes" id="UP001154282">
    <property type="component" value="Unassembled WGS sequence"/>
</dbReference>
<proteinExistence type="predicted"/>
<comment type="caution">
    <text evidence="2">The sequence shown here is derived from an EMBL/GenBank/DDBJ whole genome shotgun (WGS) entry which is preliminary data.</text>
</comment>
<organism evidence="2 3">
    <name type="scientific">Linum tenue</name>
    <dbReference type="NCBI Taxonomy" id="586396"/>
    <lineage>
        <taxon>Eukaryota</taxon>
        <taxon>Viridiplantae</taxon>
        <taxon>Streptophyta</taxon>
        <taxon>Embryophyta</taxon>
        <taxon>Tracheophyta</taxon>
        <taxon>Spermatophyta</taxon>
        <taxon>Magnoliopsida</taxon>
        <taxon>eudicotyledons</taxon>
        <taxon>Gunneridae</taxon>
        <taxon>Pentapetalae</taxon>
        <taxon>rosids</taxon>
        <taxon>fabids</taxon>
        <taxon>Malpighiales</taxon>
        <taxon>Linaceae</taxon>
        <taxon>Linum</taxon>
    </lineage>
</organism>
<dbReference type="Gene3D" id="3.30.530.20">
    <property type="match status" value="1"/>
</dbReference>
<evidence type="ECO:0000256" key="1">
    <source>
        <dbReference type="SAM" id="MobiDB-lite"/>
    </source>
</evidence>
<dbReference type="InterPro" id="IPR023393">
    <property type="entry name" value="START-like_dom_sf"/>
</dbReference>
<feature type="compositionally biased region" description="Basic and acidic residues" evidence="1">
    <location>
        <begin position="454"/>
        <end position="464"/>
    </location>
</feature>
<evidence type="ECO:0000313" key="3">
    <source>
        <dbReference type="Proteomes" id="UP001154282"/>
    </source>
</evidence>
<dbReference type="EMBL" id="CAMGYJ010000004">
    <property type="protein sequence ID" value="CAI0402311.1"/>
    <property type="molecule type" value="Genomic_DNA"/>
</dbReference>
<protein>
    <submittedName>
        <fullName evidence="2">Uncharacterized protein</fullName>
    </submittedName>
</protein>
<dbReference type="SUPFAM" id="SSF55961">
    <property type="entry name" value="Bet v1-like"/>
    <property type="match status" value="1"/>
</dbReference>